<organism evidence="1 2">
    <name type="scientific">Pontibacter qinzhouensis</name>
    <dbReference type="NCBI Taxonomy" id="2603253"/>
    <lineage>
        <taxon>Bacteria</taxon>
        <taxon>Pseudomonadati</taxon>
        <taxon>Bacteroidota</taxon>
        <taxon>Cytophagia</taxon>
        <taxon>Cytophagales</taxon>
        <taxon>Hymenobacteraceae</taxon>
        <taxon>Pontibacter</taxon>
    </lineage>
</organism>
<reference evidence="1 2" key="1">
    <citation type="submission" date="2019-08" db="EMBL/GenBank/DDBJ databases">
        <authorList>
            <person name="Shi S."/>
        </authorList>
    </citation>
    <scope>NUCLEOTIDE SEQUENCE [LARGE SCALE GENOMIC DNA]</scope>
    <source>
        <strain evidence="1 2">GY10130</strain>
    </source>
</reference>
<accession>A0A5C8KB22</accession>
<dbReference type="RefSeq" id="WP_147919956.1">
    <property type="nucleotide sequence ID" value="NZ_VRTY01000003.1"/>
</dbReference>
<keyword evidence="2" id="KW-1185">Reference proteome</keyword>
<proteinExistence type="predicted"/>
<comment type="caution">
    <text evidence="1">The sequence shown here is derived from an EMBL/GenBank/DDBJ whole genome shotgun (WGS) entry which is preliminary data.</text>
</comment>
<dbReference type="AlphaFoldDB" id="A0A5C8KB22"/>
<sequence>MTTSAYIQWVNKYFAALVLAQVARVNDTTNPLTYLHRQLLRPEFSVSGTWKSLSMNNNLVAADIVAMDSPLPLKKRGSLGSATGEIAKMGMEFQLNETQLTEIDTMIAMNTPEAAIVRYLFQDLPNAITGIYERLEFMFLEGLSTGVTVATDVNNVGTGIRMDYGYLAANKFEATTSFDDPDSLPMDQIKVMLDKASLDGNRITTIYTDPTTLANIAKSNQVKQYFAFLSGFTGGNVPVLDSDQVNQVMQRRFGFQFVAVDRSIRLQRNGINTPVKPWKAGTMVAVTTNQLGAYVWARLAEMTRPVEGVTYTTADGFILASQFRVNRPSLAEFINAQARVVPVISGVEAIYTFDTTTDTPAG</sequence>
<evidence type="ECO:0008006" key="3">
    <source>
        <dbReference type="Google" id="ProtNLM"/>
    </source>
</evidence>
<protein>
    <recommendedName>
        <fullName evidence="3">Major capsid protein</fullName>
    </recommendedName>
</protein>
<gene>
    <name evidence="1" type="ORF">FVR03_01320</name>
</gene>
<name>A0A5C8KB22_9BACT</name>
<evidence type="ECO:0000313" key="1">
    <source>
        <dbReference type="EMBL" id="TXK52384.1"/>
    </source>
</evidence>
<evidence type="ECO:0000313" key="2">
    <source>
        <dbReference type="Proteomes" id="UP000321926"/>
    </source>
</evidence>
<dbReference type="OrthoDB" id="1269635at2"/>
<dbReference type="Proteomes" id="UP000321926">
    <property type="component" value="Unassembled WGS sequence"/>
</dbReference>
<dbReference type="EMBL" id="VRTY01000003">
    <property type="protein sequence ID" value="TXK52384.1"/>
    <property type="molecule type" value="Genomic_DNA"/>
</dbReference>